<dbReference type="Proteomes" id="UP000236023">
    <property type="component" value="Unassembled WGS sequence"/>
</dbReference>
<accession>A0A2N8T6J1</accession>
<gene>
    <name evidence="1" type="ORF">CXK94_03925</name>
</gene>
<dbReference type="Pfam" id="PF04343">
    <property type="entry name" value="DUF488"/>
    <property type="match status" value="1"/>
</dbReference>
<organism evidence="1 2">
    <name type="scientific">Stutzerimonas stutzeri</name>
    <name type="common">Pseudomonas stutzeri</name>
    <dbReference type="NCBI Taxonomy" id="316"/>
    <lineage>
        <taxon>Bacteria</taxon>
        <taxon>Pseudomonadati</taxon>
        <taxon>Pseudomonadota</taxon>
        <taxon>Gammaproteobacteria</taxon>
        <taxon>Pseudomonadales</taxon>
        <taxon>Pseudomonadaceae</taxon>
        <taxon>Stutzerimonas</taxon>
    </lineage>
</organism>
<comment type="caution">
    <text evidence="1">The sequence shown here is derived from an EMBL/GenBank/DDBJ whole genome shotgun (WGS) entry which is preliminary data.</text>
</comment>
<dbReference type="RefSeq" id="WP_102893369.1">
    <property type="nucleotide sequence ID" value="NZ_JAMOHU010000001.1"/>
</dbReference>
<dbReference type="EMBL" id="POUT01000002">
    <property type="protein sequence ID" value="PNG10369.1"/>
    <property type="molecule type" value="Genomic_DNA"/>
</dbReference>
<name>A0A2N8T6J1_STUST</name>
<dbReference type="InterPro" id="IPR014519">
    <property type="entry name" value="UCP024492"/>
</dbReference>
<dbReference type="InterPro" id="IPR007438">
    <property type="entry name" value="DUF488"/>
</dbReference>
<evidence type="ECO:0000313" key="1">
    <source>
        <dbReference type="EMBL" id="PNG10369.1"/>
    </source>
</evidence>
<sequence>MKQPSAIWTIGHSTRSLEQFVEVLRQHRIEAIADVRRFPGSRRLPQFGGDTLRSALAEHGIDYCWFEALGGRRRAHADSQNLAWRNASFRGYADHLQSTEFAEGLARLLELAARRRTAMMCAELLWWRCHRSLVSDVLKVRGIEVLHIQDGTPAIPHPFTAPARLVDGRLSYVPGRGEALGKQARNEQISLDL</sequence>
<dbReference type="PIRSF" id="PIRSF024492">
    <property type="entry name" value="UCP024492"/>
    <property type="match status" value="1"/>
</dbReference>
<proteinExistence type="predicted"/>
<dbReference type="AlphaFoldDB" id="A0A2N8T6J1"/>
<reference evidence="1 2" key="1">
    <citation type="submission" date="2018-01" db="EMBL/GenBank/DDBJ databases">
        <title>Denitrification phenotypes of diverse strains of Pseudomonas stutzeri.</title>
        <authorList>
            <person name="Milligan D.A."/>
            <person name="Bergaust L."/>
            <person name="Bakken L.R."/>
            <person name="Frostegard A."/>
        </authorList>
    </citation>
    <scope>NUCLEOTIDE SEQUENCE [LARGE SCALE GENOMIC DNA]</scope>
    <source>
        <strain evidence="1 2">24a75</strain>
    </source>
</reference>
<protein>
    <recommendedName>
        <fullName evidence="3">DUF488 domain-containing protein</fullName>
    </recommendedName>
</protein>
<dbReference type="PANTHER" id="PTHR39337:SF1">
    <property type="entry name" value="BLR5642 PROTEIN"/>
    <property type="match status" value="1"/>
</dbReference>
<evidence type="ECO:0000313" key="2">
    <source>
        <dbReference type="Proteomes" id="UP000236023"/>
    </source>
</evidence>
<evidence type="ECO:0008006" key="3">
    <source>
        <dbReference type="Google" id="ProtNLM"/>
    </source>
</evidence>
<dbReference type="PANTHER" id="PTHR39337">
    <property type="entry name" value="BLR5642 PROTEIN"/>
    <property type="match status" value="1"/>
</dbReference>